<dbReference type="PhylomeDB" id="P91115"/>
<protein>
    <submittedName>
        <fullName evidence="1">F-box domain-containing protein</fullName>
    </submittedName>
</protein>
<evidence type="ECO:0000313" key="2">
    <source>
        <dbReference type="Proteomes" id="UP000001940"/>
    </source>
</evidence>
<dbReference type="PANTHER" id="PTHR31379">
    <property type="entry name" value="F-BOX C PROTEIN-RELATED-RELATED"/>
    <property type="match status" value="1"/>
</dbReference>
<dbReference type="Bgee" id="WBGene00016298">
    <property type="expression patterns" value="Expressed in embryo and 2 other cell types or tissues"/>
</dbReference>
<evidence type="ECO:0000313" key="1">
    <source>
        <dbReference type="EMBL" id="CCD66348.1"/>
    </source>
</evidence>
<dbReference type="STRING" id="6239.C32B5.5a.1"/>
<keyword evidence="2" id="KW-1185">Reference proteome</keyword>
<dbReference type="UCSC" id="C32B5.5">
    <property type="organism name" value="c. elegans"/>
</dbReference>
<name>P91115_CAEEL</name>
<dbReference type="ExpressionAtlas" id="P91115">
    <property type="expression patterns" value="baseline and differential"/>
</dbReference>
<dbReference type="CTD" id="183109"/>
<dbReference type="InterPro" id="IPR021942">
    <property type="entry name" value="DUF3557"/>
</dbReference>
<dbReference type="PaxDb" id="6239-C32B5.5"/>
<dbReference type="HOGENOM" id="CLU_042576_2_0_1"/>
<dbReference type="PANTHER" id="PTHR31379:SF1">
    <property type="entry name" value="F-BOX C PROTEIN-RELATED"/>
    <property type="match status" value="1"/>
</dbReference>
<dbReference type="InParanoid" id="P91115"/>
<dbReference type="RefSeq" id="NP_493871.2">
    <property type="nucleotide sequence ID" value="NM_061470.7"/>
</dbReference>
<dbReference type="EMBL" id="BX284602">
    <property type="protein sequence ID" value="CCD66348.1"/>
    <property type="molecule type" value="Genomic_DNA"/>
</dbReference>
<dbReference type="GeneID" id="183109"/>
<dbReference type="FunCoup" id="P91115">
    <property type="interactions" value="845"/>
</dbReference>
<dbReference type="Pfam" id="PF12078">
    <property type="entry name" value="DUF3557"/>
    <property type="match status" value="1"/>
</dbReference>
<dbReference type="AlphaFoldDB" id="P91115"/>
<accession>P91115</accession>
<dbReference type="Proteomes" id="UP000001940">
    <property type="component" value="Chromosome II"/>
</dbReference>
<reference evidence="1 2" key="1">
    <citation type="journal article" date="1998" name="Science">
        <title>Genome sequence of the nematode C. elegans: a platform for investigating biology.</title>
        <authorList>
            <consortium name="The C. elegans sequencing consortium"/>
            <person name="Sulson J.E."/>
            <person name="Waterston R."/>
        </authorList>
    </citation>
    <scope>NUCLEOTIDE SEQUENCE [LARGE SCALE GENOMIC DNA]</scope>
    <source>
        <strain evidence="1 2">Bristol N2</strain>
    </source>
</reference>
<proteinExistence type="predicted"/>
<organism evidence="1 2">
    <name type="scientific">Caenorhabditis elegans</name>
    <dbReference type="NCBI Taxonomy" id="6239"/>
    <lineage>
        <taxon>Eukaryota</taxon>
        <taxon>Metazoa</taxon>
        <taxon>Ecdysozoa</taxon>
        <taxon>Nematoda</taxon>
        <taxon>Chromadorea</taxon>
        <taxon>Rhabditida</taxon>
        <taxon>Rhabditina</taxon>
        <taxon>Rhabditomorpha</taxon>
        <taxon>Rhabditoidea</taxon>
        <taxon>Rhabditidae</taxon>
        <taxon>Peloderinae</taxon>
        <taxon>Caenorhabditis</taxon>
    </lineage>
</organism>
<dbReference type="WormBase" id="C32B5.5a">
    <property type="protein sequence ID" value="CE34725"/>
    <property type="gene ID" value="WBGene00016298"/>
    <property type="gene designation" value="fbxc-14"/>
</dbReference>
<evidence type="ECO:0000313" key="3">
    <source>
        <dbReference type="WormBase" id="C32B5.5a"/>
    </source>
</evidence>
<gene>
    <name evidence="1 3" type="primary">fbxc-14</name>
    <name evidence="3" type="ORF">C32B5.5</name>
    <name evidence="1" type="ORF">CELE_C32B5.5</name>
</gene>
<sequence>MLNSKPVSYQVLKFILKHLDPSLRIQLCLVCPSIHTLEKSTPSYIHYLKITDNSVTVNRVTCQITVTDRKVDYQFDINQFPSISGTVELRNSRNNLTKTMKYLLDKLFKGRTVKVGQLAISCENPLRVPLAARINVNVLEVFDSRSLSAASSLIANSCLPLSLIKLPFKSLLKTNNNPITSIVNRKTKKWHFKAPTTAPHNLRRVLTFLQNRRVTTAHFERGHFCFSIVIEYFMGDSDIENGTYYTFDTTRGAVFVVMERSRKRYKAMLEDGSSRRSNQLTIKKNSTSKLVISKIQQGDAWILGFKIERRRLFPTFF</sequence>
<dbReference type="AGR" id="WB:WBGene00016298"/>
<dbReference type="PIR" id="T25586">
    <property type="entry name" value="T25586"/>
</dbReference>